<keyword evidence="2" id="KW-0732">Signal</keyword>
<feature type="signal peptide" evidence="2">
    <location>
        <begin position="1"/>
        <end position="17"/>
    </location>
</feature>
<keyword evidence="4" id="KW-1185">Reference proteome</keyword>
<evidence type="ECO:0000256" key="2">
    <source>
        <dbReference type="SAM" id="SignalP"/>
    </source>
</evidence>
<feature type="chain" id="PRO_5035757916" evidence="2">
    <location>
        <begin position="18"/>
        <end position="81"/>
    </location>
</feature>
<sequence length="81" mass="8739">MLLHLLLLLHPVSLILILNPPTTDQSSNKSSNQSSNQSSTKPFLQTTSKQPPKRNSNPPINQPHSHGSSSPFAMIPSAIST</sequence>
<dbReference type="Proteomes" id="UP000822688">
    <property type="component" value="Chromosome 1"/>
</dbReference>
<dbReference type="EMBL" id="CM026421">
    <property type="protein sequence ID" value="KAG0591058.1"/>
    <property type="molecule type" value="Genomic_DNA"/>
</dbReference>
<proteinExistence type="predicted"/>
<feature type="compositionally biased region" description="Polar residues" evidence="1">
    <location>
        <begin position="40"/>
        <end position="71"/>
    </location>
</feature>
<evidence type="ECO:0000256" key="1">
    <source>
        <dbReference type="SAM" id="MobiDB-lite"/>
    </source>
</evidence>
<reference evidence="3" key="1">
    <citation type="submission" date="2020-06" db="EMBL/GenBank/DDBJ databases">
        <title>WGS assembly of Ceratodon purpureus strain R40.</title>
        <authorList>
            <person name="Carey S.B."/>
            <person name="Jenkins J."/>
            <person name="Shu S."/>
            <person name="Lovell J.T."/>
            <person name="Sreedasyam A."/>
            <person name="Maumus F."/>
            <person name="Tiley G.P."/>
            <person name="Fernandez-Pozo N."/>
            <person name="Barry K."/>
            <person name="Chen C."/>
            <person name="Wang M."/>
            <person name="Lipzen A."/>
            <person name="Daum C."/>
            <person name="Saski C.A."/>
            <person name="Payton A.C."/>
            <person name="Mcbreen J.C."/>
            <person name="Conrad R.E."/>
            <person name="Kollar L.M."/>
            <person name="Olsson S."/>
            <person name="Huttunen S."/>
            <person name="Landis J.B."/>
            <person name="Wickett N.J."/>
            <person name="Johnson M.G."/>
            <person name="Rensing S.A."/>
            <person name="Grimwood J."/>
            <person name="Schmutz J."/>
            <person name="Mcdaniel S.F."/>
        </authorList>
    </citation>
    <scope>NUCLEOTIDE SEQUENCE</scope>
    <source>
        <strain evidence="3">R40</strain>
    </source>
</reference>
<organism evidence="3 4">
    <name type="scientific">Ceratodon purpureus</name>
    <name type="common">Fire moss</name>
    <name type="synonym">Dicranum purpureum</name>
    <dbReference type="NCBI Taxonomy" id="3225"/>
    <lineage>
        <taxon>Eukaryota</taxon>
        <taxon>Viridiplantae</taxon>
        <taxon>Streptophyta</taxon>
        <taxon>Embryophyta</taxon>
        <taxon>Bryophyta</taxon>
        <taxon>Bryophytina</taxon>
        <taxon>Bryopsida</taxon>
        <taxon>Dicranidae</taxon>
        <taxon>Pseudoditrichales</taxon>
        <taxon>Ditrichaceae</taxon>
        <taxon>Ceratodon</taxon>
    </lineage>
</organism>
<evidence type="ECO:0000313" key="4">
    <source>
        <dbReference type="Proteomes" id="UP000822688"/>
    </source>
</evidence>
<feature type="region of interest" description="Disordered" evidence="1">
    <location>
        <begin position="19"/>
        <end position="81"/>
    </location>
</feature>
<accession>A0A8T0J881</accession>
<name>A0A8T0J881_CERPU</name>
<dbReference type="AlphaFoldDB" id="A0A8T0J881"/>
<protein>
    <submittedName>
        <fullName evidence="3">Uncharacterized protein</fullName>
    </submittedName>
</protein>
<evidence type="ECO:0000313" key="3">
    <source>
        <dbReference type="EMBL" id="KAG0591058.1"/>
    </source>
</evidence>
<comment type="caution">
    <text evidence="3">The sequence shown here is derived from an EMBL/GenBank/DDBJ whole genome shotgun (WGS) entry which is preliminary data.</text>
</comment>
<feature type="compositionally biased region" description="Low complexity" evidence="1">
    <location>
        <begin position="25"/>
        <end position="39"/>
    </location>
</feature>
<gene>
    <name evidence="3" type="ORF">KC19_1G146000</name>
</gene>